<keyword evidence="1" id="KW-0472">Membrane</keyword>
<feature type="transmembrane region" description="Helical" evidence="1">
    <location>
        <begin position="48"/>
        <end position="68"/>
    </location>
</feature>
<evidence type="ECO:0000313" key="2">
    <source>
        <dbReference type="EMBL" id="AQT68142.1"/>
    </source>
</evidence>
<keyword evidence="1" id="KW-1133">Transmembrane helix</keyword>
<evidence type="ECO:0000313" key="3">
    <source>
        <dbReference type="Proteomes" id="UP000189674"/>
    </source>
</evidence>
<reference evidence="3" key="1">
    <citation type="submission" date="2017-02" db="EMBL/GenBank/DDBJ databases">
        <title>Comparative genomics and description of representatives of a novel lineage of planctomycetes thriving in anoxic sediments.</title>
        <authorList>
            <person name="Spring S."/>
            <person name="Bunk B."/>
            <person name="Sproer C."/>
        </authorList>
    </citation>
    <scope>NUCLEOTIDE SEQUENCE [LARGE SCALE GENOMIC DNA]</scope>
    <source>
        <strain evidence="3">ST-NAGAB-D1</strain>
    </source>
</reference>
<name>A0A1U9NJP0_9BACT</name>
<organism evidence="2 3">
    <name type="scientific">Anaerohalosphaera lusitana</name>
    <dbReference type="NCBI Taxonomy" id="1936003"/>
    <lineage>
        <taxon>Bacteria</taxon>
        <taxon>Pseudomonadati</taxon>
        <taxon>Planctomycetota</taxon>
        <taxon>Phycisphaerae</taxon>
        <taxon>Sedimentisphaerales</taxon>
        <taxon>Anaerohalosphaeraceae</taxon>
        <taxon>Anaerohalosphaera</taxon>
    </lineage>
</organism>
<keyword evidence="3" id="KW-1185">Reference proteome</keyword>
<keyword evidence="1" id="KW-0812">Transmembrane</keyword>
<dbReference type="EMBL" id="CP019791">
    <property type="protein sequence ID" value="AQT68142.1"/>
    <property type="molecule type" value="Genomic_DNA"/>
</dbReference>
<sequence precursor="true">MLLNLFSGLTGISPGNLWMIPIAPAWLILELDRQHGWGYFDQDPINSFLLITTYWLIIGQLITWTIAYRKRK</sequence>
<evidence type="ECO:0000256" key="1">
    <source>
        <dbReference type="SAM" id="Phobius"/>
    </source>
</evidence>
<dbReference type="AlphaFoldDB" id="A0A1U9NJP0"/>
<accession>A0A1U9NJP0</accession>
<dbReference type="Proteomes" id="UP000189674">
    <property type="component" value="Chromosome"/>
</dbReference>
<gene>
    <name evidence="2" type="ORF">STSP2_01297</name>
</gene>
<proteinExistence type="predicted"/>
<feature type="transmembrane region" description="Helical" evidence="1">
    <location>
        <begin position="5"/>
        <end position="28"/>
    </location>
</feature>
<dbReference type="KEGG" id="alus:STSP2_01297"/>
<protein>
    <submittedName>
        <fullName evidence="2">Uncharacterized protein</fullName>
    </submittedName>
</protein>
<dbReference type="STRING" id="1936003.STSP2_01297"/>
<dbReference type="RefSeq" id="WP_146660885.1">
    <property type="nucleotide sequence ID" value="NZ_CP019791.1"/>
</dbReference>